<evidence type="ECO:0000313" key="3">
    <source>
        <dbReference type="Proteomes" id="UP000813461"/>
    </source>
</evidence>
<dbReference type="AlphaFoldDB" id="A0A8K0REF1"/>
<protein>
    <submittedName>
        <fullName evidence="2">Uncharacterized protein</fullName>
    </submittedName>
</protein>
<feature type="compositionally biased region" description="Polar residues" evidence="1">
    <location>
        <begin position="1"/>
        <end position="11"/>
    </location>
</feature>
<gene>
    <name evidence="2" type="ORF">FB567DRAFT_545736</name>
</gene>
<evidence type="ECO:0000313" key="2">
    <source>
        <dbReference type="EMBL" id="KAH7092590.1"/>
    </source>
</evidence>
<feature type="region of interest" description="Disordered" evidence="1">
    <location>
        <begin position="1"/>
        <end position="80"/>
    </location>
</feature>
<sequence>MLTQPQTSIPSAQPPKMSSVKENKTLKVLAPAKHTTHTHKLPLPSNATPPKPLPNQHNTIKMSSTNTNPSSSSPFSFTPPYTPFRRPIPVIRAALADKRRQLGRACDVLLARSRDGFLGGRRRDARGMAGKTVERFLREKEELKKESKRAREFDVLVGMWVDGAERWTGEEGMWDGREEWQKPVEEESDESDEEQSVFETNSLQHHTTTINTCTNAFAAHVIVLYFSSCQKGMWSLFLRLIITVIN</sequence>
<evidence type="ECO:0000256" key="1">
    <source>
        <dbReference type="SAM" id="MobiDB-lite"/>
    </source>
</evidence>
<reference evidence="2" key="1">
    <citation type="journal article" date="2021" name="Nat. Commun.">
        <title>Genetic determinants of endophytism in the Arabidopsis root mycobiome.</title>
        <authorList>
            <person name="Mesny F."/>
            <person name="Miyauchi S."/>
            <person name="Thiergart T."/>
            <person name="Pickel B."/>
            <person name="Atanasova L."/>
            <person name="Karlsson M."/>
            <person name="Huettel B."/>
            <person name="Barry K.W."/>
            <person name="Haridas S."/>
            <person name="Chen C."/>
            <person name="Bauer D."/>
            <person name="Andreopoulos W."/>
            <person name="Pangilinan J."/>
            <person name="LaButti K."/>
            <person name="Riley R."/>
            <person name="Lipzen A."/>
            <person name="Clum A."/>
            <person name="Drula E."/>
            <person name="Henrissat B."/>
            <person name="Kohler A."/>
            <person name="Grigoriev I.V."/>
            <person name="Martin F.M."/>
            <person name="Hacquard S."/>
        </authorList>
    </citation>
    <scope>NUCLEOTIDE SEQUENCE</scope>
    <source>
        <strain evidence="2">MPI-SDFR-AT-0120</strain>
    </source>
</reference>
<accession>A0A8K0REF1</accession>
<dbReference type="EMBL" id="JAGMVJ010000003">
    <property type="protein sequence ID" value="KAH7092590.1"/>
    <property type="molecule type" value="Genomic_DNA"/>
</dbReference>
<keyword evidence="3" id="KW-1185">Reference proteome</keyword>
<proteinExistence type="predicted"/>
<name>A0A8K0REF1_9PLEO</name>
<feature type="compositionally biased region" description="Low complexity" evidence="1">
    <location>
        <begin position="63"/>
        <end position="80"/>
    </location>
</feature>
<comment type="caution">
    <text evidence="2">The sequence shown here is derived from an EMBL/GenBank/DDBJ whole genome shotgun (WGS) entry which is preliminary data.</text>
</comment>
<dbReference type="Proteomes" id="UP000813461">
    <property type="component" value="Unassembled WGS sequence"/>
</dbReference>
<organism evidence="2 3">
    <name type="scientific">Paraphoma chrysanthemicola</name>
    <dbReference type="NCBI Taxonomy" id="798071"/>
    <lineage>
        <taxon>Eukaryota</taxon>
        <taxon>Fungi</taxon>
        <taxon>Dikarya</taxon>
        <taxon>Ascomycota</taxon>
        <taxon>Pezizomycotina</taxon>
        <taxon>Dothideomycetes</taxon>
        <taxon>Pleosporomycetidae</taxon>
        <taxon>Pleosporales</taxon>
        <taxon>Pleosporineae</taxon>
        <taxon>Phaeosphaeriaceae</taxon>
        <taxon>Paraphoma</taxon>
    </lineage>
</organism>